<dbReference type="Pfam" id="PF02602">
    <property type="entry name" value="HEM4"/>
    <property type="match status" value="1"/>
</dbReference>
<evidence type="ECO:0000256" key="2">
    <source>
        <dbReference type="ARBA" id="ARBA00008133"/>
    </source>
</evidence>
<keyword evidence="5 9" id="KW-0627">Porphyrin biosynthesis</keyword>
<evidence type="ECO:0000256" key="1">
    <source>
        <dbReference type="ARBA" id="ARBA00004772"/>
    </source>
</evidence>
<dbReference type="AlphaFoldDB" id="A0A6L3VDY5"/>
<evidence type="ECO:0000259" key="10">
    <source>
        <dbReference type="Pfam" id="PF02602"/>
    </source>
</evidence>
<proteinExistence type="inferred from homology"/>
<dbReference type="EMBL" id="WBOS01000001">
    <property type="protein sequence ID" value="KAB2338737.1"/>
    <property type="molecule type" value="Genomic_DNA"/>
</dbReference>
<comment type="catalytic activity">
    <reaction evidence="8 9">
        <text>hydroxymethylbilane = uroporphyrinogen III + H2O</text>
        <dbReference type="Rhea" id="RHEA:18965"/>
        <dbReference type="ChEBI" id="CHEBI:15377"/>
        <dbReference type="ChEBI" id="CHEBI:57308"/>
        <dbReference type="ChEBI" id="CHEBI:57845"/>
        <dbReference type="EC" id="4.2.1.75"/>
    </reaction>
</comment>
<comment type="caution">
    <text evidence="11">The sequence shown here is derived from an EMBL/GenBank/DDBJ whole genome shotgun (WGS) entry which is preliminary data.</text>
</comment>
<name>A0A6L3VDY5_9BACI</name>
<evidence type="ECO:0000256" key="7">
    <source>
        <dbReference type="ARBA" id="ARBA00040167"/>
    </source>
</evidence>
<keyword evidence="12" id="KW-1185">Reference proteome</keyword>
<dbReference type="PANTHER" id="PTHR38042">
    <property type="entry name" value="UROPORPHYRINOGEN-III SYNTHASE, CHLOROPLASTIC"/>
    <property type="match status" value="1"/>
</dbReference>
<evidence type="ECO:0000256" key="3">
    <source>
        <dbReference type="ARBA" id="ARBA00013109"/>
    </source>
</evidence>
<comment type="similarity">
    <text evidence="2 9">Belongs to the uroporphyrinogen-III synthase family.</text>
</comment>
<organism evidence="11 12">
    <name type="scientific">Cytobacillus depressus</name>
    <dbReference type="NCBI Taxonomy" id="1602942"/>
    <lineage>
        <taxon>Bacteria</taxon>
        <taxon>Bacillati</taxon>
        <taxon>Bacillota</taxon>
        <taxon>Bacilli</taxon>
        <taxon>Bacillales</taxon>
        <taxon>Bacillaceae</taxon>
        <taxon>Cytobacillus</taxon>
    </lineage>
</organism>
<dbReference type="PANTHER" id="PTHR38042:SF1">
    <property type="entry name" value="UROPORPHYRINOGEN-III SYNTHASE, CHLOROPLASTIC"/>
    <property type="match status" value="1"/>
</dbReference>
<dbReference type="Proteomes" id="UP000481030">
    <property type="component" value="Unassembled WGS sequence"/>
</dbReference>
<dbReference type="UniPathway" id="UPA00251">
    <property type="reaction ID" value="UER00320"/>
</dbReference>
<dbReference type="RefSeq" id="WP_151533477.1">
    <property type="nucleotide sequence ID" value="NZ_WBOS01000001.1"/>
</dbReference>
<feature type="domain" description="Tetrapyrrole biosynthesis uroporphyrinogen III synthase" evidence="10">
    <location>
        <begin position="28"/>
        <end position="253"/>
    </location>
</feature>
<dbReference type="InterPro" id="IPR039793">
    <property type="entry name" value="UROS/Hem4"/>
</dbReference>
<dbReference type="GO" id="GO:0006782">
    <property type="term" value="P:protoporphyrinogen IX biosynthetic process"/>
    <property type="evidence" value="ECO:0007669"/>
    <property type="project" value="UniProtKB-UniRule"/>
</dbReference>
<dbReference type="CDD" id="cd06578">
    <property type="entry name" value="HemD"/>
    <property type="match status" value="1"/>
</dbReference>
<evidence type="ECO:0000256" key="4">
    <source>
        <dbReference type="ARBA" id="ARBA00023239"/>
    </source>
</evidence>
<dbReference type="InterPro" id="IPR003754">
    <property type="entry name" value="4pyrrol_synth_uPrphyn_synth"/>
</dbReference>
<evidence type="ECO:0000256" key="8">
    <source>
        <dbReference type="ARBA" id="ARBA00048617"/>
    </source>
</evidence>
<dbReference type="Gene3D" id="3.40.50.10090">
    <property type="match status" value="2"/>
</dbReference>
<dbReference type="OrthoDB" id="9815856at2"/>
<dbReference type="EC" id="4.2.1.75" evidence="3 9"/>
<protein>
    <recommendedName>
        <fullName evidence="7 9">Uroporphyrinogen-III synthase</fullName>
        <ecNumber evidence="3 9">4.2.1.75</ecNumber>
    </recommendedName>
</protein>
<evidence type="ECO:0000256" key="9">
    <source>
        <dbReference type="RuleBase" id="RU366031"/>
    </source>
</evidence>
<evidence type="ECO:0000313" key="11">
    <source>
        <dbReference type="EMBL" id="KAB2338737.1"/>
    </source>
</evidence>
<evidence type="ECO:0000313" key="12">
    <source>
        <dbReference type="Proteomes" id="UP000481030"/>
    </source>
</evidence>
<accession>A0A6L3VDY5</accession>
<dbReference type="GO" id="GO:0006780">
    <property type="term" value="P:uroporphyrinogen III biosynthetic process"/>
    <property type="evidence" value="ECO:0007669"/>
    <property type="project" value="UniProtKB-UniRule"/>
</dbReference>
<evidence type="ECO:0000256" key="5">
    <source>
        <dbReference type="ARBA" id="ARBA00023244"/>
    </source>
</evidence>
<comment type="function">
    <text evidence="6 9">Catalyzes cyclization of the linear tetrapyrrole, hydroxymethylbilane, to the macrocyclic uroporphyrinogen III.</text>
</comment>
<evidence type="ECO:0000256" key="6">
    <source>
        <dbReference type="ARBA" id="ARBA00037589"/>
    </source>
</evidence>
<keyword evidence="4 9" id="KW-0456">Lyase</keyword>
<dbReference type="InterPro" id="IPR036108">
    <property type="entry name" value="4pyrrol_syn_uPrphyn_synt_sf"/>
</dbReference>
<reference evidence="11 12" key="1">
    <citation type="journal article" date="2016" name="Antonie Van Leeuwenhoek">
        <title>Bacillus depressus sp. nov., isolated from soil of a sunflower field.</title>
        <authorList>
            <person name="Wei X."/>
            <person name="Xin D."/>
            <person name="Xin Y."/>
            <person name="Zhang H."/>
            <person name="Wang T."/>
            <person name="Zhang J."/>
        </authorList>
    </citation>
    <scope>NUCLEOTIDE SEQUENCE [LARGE SCALE GENOMIC DNA]</scope>
    <source>
        <strain evidence="11 12">BZ1</strain>
    </source>
</reference>
<dbReference type="GO" id="GO:0004852">
    <property type="term" value="F:uroporphyrinogen-III synthase activity"/>
    <property type="evidence" value="ECO:0007669"/>
    <property type="project" value="UniProtKB-UniRule"/>
</dbReference>
<sequence>MTGEGEALDLPLKGRSVLIPRGKEQAKSFSALIEGYGGIPVEIPLIAFKPVQVTEEILSIIAHLHTYDWIIFTSNVAVETFLSYLNDSQKSSLPKIAAIGKKTEACLQAAGLHADFVPTEYVAEAFVEQFLPIAEAGMKVLIPKGNLARNIIYTALTEKGAHVDEVIMYETFFPHESVKKLREKFSAGKIDILTFTSPSTIDHFMRVMKENQLFHKLNDCIIGCIGPITRDRINSYGIQVHCEAKTYTVDDMLVSIIEYLQEQK</sequence>
<gene>
    <name evidence="11" type="ORF">F7731_04090</name>
</gene>
<dbReference type="SUPFAM" id="SSF69618">
    <property type="entry name" value="HemD-like"/>
    <property type="match status" value="1"/>
</dbReference>
<comment type="pathway">
    <text evidence="1 9">Porphyrin-containing compound metabolism; protoporphyrin-IX biosynthesis; coproporphyrinogen-III from 5-aminolevulinate: step 3/4.</text>
</comment>